<accession>A0A0A9EAH7</accession>
<name>A0A0A9EAH7_ARUDO</name>
<evidence type="ECO:0000313" key="1">
    <source>
        <dbReference type="EMBL" id="JAD94920.1"/>
    </source>
</evidence>
<sequence>MGLLGRMSLLLSQLPQKHHWQEFCFMTLILEGLL</sequence>
<protein>
    <submittedName>
        <fullName evidence="1">Uncharacterized protein</fullName>
    </submittedName>
</protein>
<proteinExistence type="predicted"/>
<dbReference type="AlphaFoldDB" id="A0A0A9EAH7"/>
<organism evidence="1">
    <name type="scientific">Arundo donax</name>
    <name type="common">Giant reed</name>
    <name type="synonym">Donax arundinaceus</name>
    <dbReference type="NCBI Taxonomy" id="35708"/>
    <lineage>
        <taxon>Eukaryota</taxon>
        <taxon>Viridiplantae</taxon>
        <taxon>Streptophyta</taxon>
        <taxon>Embryophyta</taxon>
        <taxon>Tracheophyta</taxon>
        <taxon>Spermatophyta</taxon>
        <taxon>Magnoliopsida</taxon>
        <taxon>Liliopsida</taxon>
        <taxon>Poales</taxon>
        <taxon>Poaceae</taxon>
        <taxon>PACMAD clade</taxon>
        <taxon>Arundinoideae</taxon>
        <taxon>Arundineae</taxon>
        <taxon>Arundo</taxon>
    </lineage>
</organism>
<reference evidence="1" key="1">
    <citation type="submission" date="2014-09" db="EMBL/GenBank/DDBJ databases">
        <authorList>
            <person name="Magalhaes I.L.F."/>
            <person name="Oliveira U."/>
            <person name="Santos F.R."/>
            <person name="Vidigal T.H.D.A."/>
            <person name="Brescovit A.D."/>
            <person name="Santos A.J."/>
        </authorList>
    </citation>
    <scope>NUCLEOTIDE SEQUENCE</scope>
    <source>
        <tissue evidence="1">Shoot tissue taken approximately 20 cm above the soil surface</tissue>
    </source>
</reference>
<dbReference type="EMBL" id="GBRH01202975">
    <property type="protein sequence ID" value="JAD94920.1"/>
    <property type="molecule type" value="Transcribed_RNA"/>
</dbReference>
<reference evidence="1" key="2">
    <citation type="journal article" date="2015" name="Data Brief">
        <title>Shoot transcriptome of the giant reed, Arundo donax.</title>
        <authorList>
            <person name="Barrero R.A."/>
            <person name="Guerrero F.D."/>
            <person name="Moolhuijzen P."/>
            <person name="Goolsby J.A."/>
            <person name="Tidwell J."/>
            <person name="Bellgard S.E."/>
            <person name="Bellgard M.I."/>
        </authorList>
    </citation>
    <scope>NUCLEOTIDE SEQUENCE</scope>
    <source>
        <tissue evidence="1">Shoot tissue taken approximately 20 cm above the soil surface</tissue>
    </source>
</reference>